<keyword evidence="4" id="KW-1185">Reference proteome</keyword>
<evidence type="ECO:0000259" key="2">
    <source>
        <dbReference type="Pfam" id="PF03724"/>
    </source>
</evidence>
<proteinExistence type="predicted"/>
<dbReference type="Pfam" id="PF03724">
    <property type="entry name" value="META"/>
    <property type="match status" value="1"/>
</dbReference>
<dbReference type="PANTHER" id="PTHR35535:SF1">
    <property type="entry name" value="HEAT SHOCK PROTEIN HSLJ"/>
    <property type="match status" value="1"/>
</dbReference>
<comment type="caution">
    <text evidence="3">The sequence shown here is derived from an EMBL/GenBank/DDBJ whole genome shotgun (WGS) entry which is preliminary data.</text>
</comment>
<protein>
    <submittedName>
        <fullName evidence="3">META domain-containing protein</fullName>
    </submittedName>
</protein>
<accession>A0A917UWW2</accession>
<dbReference type="AlphaFoldDB" id="A0A917UWW2"/>
<dbReference type="InterPro" id="IPR005184">
    <property type="entry name" value="DUF306_Meta_HslJ"/>
</dbReference>
<dbReference type="InterPro" id="IPR053147">
    <property type="entry name" value="Hsp_HslJ-like"/>
</dbReference>
<dbReference type="Gene3D" id="2.40.128.270">
    <property type="match status" value="1"/>
</dbReference>
<evidence type="ECO:0000313" key="3">
    <source>
        <dbReference type="EMBL" id="GGJ90945.1"/>
    </source>
</evidence>
<feature type="chain" id="PRO_5036719181" evidence="1">
    <location>
        <begin position="23"/>
        <end position="130"/>
    </location>
</feature>
<organism evidence="3 4">
    <name type="scientific">Pseudomonas matsuisoli</name>
    <dbReference type="NCBI Taxonomy" id="1515666"/>
    <lineage>
        <taxon>Bacteria</taxon>
        <taxon>Pseudomonadati</taxon>
        <taxon>Pseudomonadota</taxon>
        <taxon>Gammaproteobacteria</taxon>
        <taxon>Pseudomonadales</taxon>
        <taxon>Pseudomonadaceae</taxon>
        <taxon>Pseudomonas</taxon>
    </lineage>
</organism>
<evidence type="ECO:0000313" key="4">
    <source>
        <dbReference type="Proteomes" id="UP000635983"/>
    </source>
</evidence>
<evidence type="ECO:0000256" key="1">
    <source>
        <dbReference type="SAM" id="SignalP"/>
    </source>
</evidence>
<keyword evidence="1" id="KW-0732">Signal</keyword>
<dbReference type="InterPro" id="IPR038670">
    <property type="entry name" value="HslJ-like_sf"/>
</dbReference>
<dbReference type="EMBL" id="BMPO01000003">
    <property type="protein sequence ID" value="GGJ90945.1"/>
    <property type="molecule type" value="Genomic_DNA"/>
</dbReference>
<feature type="domain" description="DUF306" evidence="2">
    <location>
        <begin position="24"/>
        <end position="126"/>
    </location>
</feature>
<dbReference type="Proteomes" id="UP000635983">
    <property type="component" value="Unassembled WGS sequence"/>
</dbReference>
<dbReference type="RefSeq" id="WP_188982635.1">
    <property type="nucleotide sequence ID" value="NZ_BMPO01000003.1"/>
</dbReference>
<gene>
    <name evidence="3" type="ORF">GCM10009304_15770</name>
</gene>
<dbReference type="PANTHER" id="PTHR35535">
    <property type="entry name" value="HEAT SHOCK PROTEIN HSLJ"/>
    <property type="match status" value="1"/>
</dbReference>
<feature type="signal peptide" evidence="1">
    <location>
        <begin position="1"/>
        <end position="22"/>
    </location>
</feature>
<reference evidence="3" key="1">
    <citation type="journal article" date="2014" name="Int. J. Syst. Evol. Microbiol.">
        <title>Complete genome sequence of Corynebacterium casei LMG S-19264T (=DSM 44701T), isolated from a smear-ripened cheese.</title>
        <authorList>
            <consortium name="US DOE Joint Genome Institute (JGI-PGF)"/>
            <person name="Walter F."/>
            <person name="Albersmeier A."/>
            <person name="Kalinowski J."/>
            <person name="Ruckert C."/>
        </authorList>
    </citation>
    <scope>NUCLEOTIDE SEQUENCE</scope>
    <source>
        <strain evidence="3">JCM 30078</strain>
    </source>
</reference>
<sequence>MKKHSLLLLALALTGCSSPVLERQHGYQVESITGQPLISGTHLSLTLDSDNRVYGNAGCNHFFGNYTLEEKALRFNQLASTRRLCDESVMQQERAFLDRLARNARWSVKDGKIKLSSSLGEPVMLVREKR</sequence>
<dbReference type="PROSITE" id="PS51257">
    <property type="entry name" value="PROKAR_LIPOPROTEIN"/>
    <property type="match status" value="1"/>
</dbReference>
<reference evidence="3" key="2">
    <citation type="submission" date="2020-09" db="EMBL/GenBank/DDBJ databases">
        <authorList>
            <person name="Sun Q."/>
            <person name="Ohkuma M."/>
        </authorList>
    </citation>
    <scope>NUCLEOTIDE SEQUENCE</scope>
    <source>
        <strain evidence="3">JCM 30078</strain>
    </source>
</reference>
<name>A0A917UWW2_9PSED</name>